<reference evidence="5" key="1">
    <citation type="submission" date="2016-10" db="EMBL/GenBank/DDBJ databases">
        <authorList>
            <person name="Varghese N."/>
            <person name="Submissions S."/>
        </authorList>
    </citation>
    <scope>NUCLEOTIDE SEQUENCE [LARGE SCALE GENOMIC DNA]</scope>
    <source>
        <strain evidence="5">B48,IBRC-M 10115,DSM 25386,CECT 8001</strain>
    </source>
</reference>
<proteinExistence type="inferred from homology"/>
<dbReference type="InterPro" id="IPR018376">
    <property type="entry name" value="Enoyl-CoA_hyd/isom_CS"/>
</dbReference>
<dbReference type="EMBL" id="FOBW01000001">
    <property type="protein sequence ID" value="SEM19473.1"/>
    <property type="molecule type" value="Genomic_DNA"/>
</dbReference>
<dbReference type="GO" id="GO:0006635">
    <property type="term" value="P:fatty acid beta-oxidation"/>
    <property type="evidence" value="ECO:0007669"/>
    <property type="project" value="TreeGrafter"/>
</dbReference>
<dbReference type="CDD" id="cd06558">
    <property type="entry name" value="crotonase-like"/>
    <property type="match status" value="1"/>
</dbReference>
<dbReference type="GO" id="GO:0016829">
    <property type="term" value="F:lyase activity"/>
    <property type="evidence" value="ECO:0007669"/>
    <property type="project" value="UniProtKB-KW"/>
</dbReference>
<dbReference type="PANTHER" id="PTHR11941:SF54">
    <property type="entry name" value="ENOYL-COA HYDRATASE, MITOCHONDRIAL"/>
    <property type="match status" value="1"/>
</dbReference>
<evidence type="ECO:0000313" key="4">
    <source>
        <dbReference type="EMBL" id="SEM19473.1"/>
    </source>
</evidence>
<comment type="similarity">
    <text evidence="1 3">Belongs to the enoyl-CoA hydratase/isomerase family.</text>
</comment>
<evidence type="ECO:0000256" key="2">
    <source>
        <dbReference type="ARBA" id="ARBA00023239"/>
    </source>
</evidence>
<dbReference type="OrthoDB" id="9775794at2"/>
<organism evidence="4 5">
    <name type="scientific">Mesobacillus persicus</name>
    <dbReference type="NCBI Taxonomy" id="930146"/>
    <lineage>
        <taxon>Bacteria</taxon>
        <taxon>Bacillati</taxon>
        <taxon>Bacillota</taxon>
        <taxon>Bacilli</taxon>
        <taxon>Bacillales</taxon>
        <taxon>Bacillaceae</taxon>
        <taxon>Mesobacillus</taxon>
    </lineage>
</organism>
<dbReference type="InterPro" id="IPR001753">
    <property type="entry name" value="Enoyl-CoA_hydra/iso"/>
</dbReference>
<evidence type="ECO:0000256" key="3">
    <source>
        <dbReference type="RuleBase" id="RU003707"/>
    </source>
</evidence>
<accession>A0A1H7WD83</accession>
<keyword evidence="5" id="KW-1185">Reference proteome</keyword>
<keyword evidence="2" id="KW-0456">Lyase</keyword>
<dbReference type="Gene3D" id="3.90.226.10">
    <property type="entry name" value="2-enoyl-CoA Hydratase, Chain A, domain 1"/>
    <property type="match status" value="1"/>
</dbReference>
<evidence type="ECO:0000256" key="1">
    <source>
        <dbReference type="ARBA" id="ARBA00005254"/>
    </source>
</evidence>
<evidence type="ECO:0000313" key="5">
    <source>
        <dbReference type="Proteomes" id="UP000198553"/>
    </source>
</evidence>
<dbReference type="RefSeq" id="WP_090740590.1">
    <property type="nucleotide sequence ID" value="NZ_FOBW01000001.1"/>
</dbReference>
<dbReference type="PROSITE" id="PS00166">
    <property type="entry name" value="ENOYL_COA_HYDRATASE"/>
    <property type="match status" value="1"/>
</dbReference>
<dbReference type="Pfam" id="PF00378">
    <property type="entry name" value="ECH_1"/>
    <property type="match status" value="1"/>
</dbReference>
<dbReference type="AlphaFoldDB" id="A0A1H7WD83"/>
<dbReference type="STRING" id="930146.SAMN05192533_101370"/>
<name>A0A1H7WD83_9BACI</name>
<dbReference type="InterPro" id="IPR029045">
    <property type="entry name" value="ClpP/crotonase-like_dom_sf"/>
</dbReference>
<dbReference type="InterPro" id="IPR014748">
    <property type="entry name" value="Enoyl-CoA_hydra_C"/>
</dbReference>
<protein>
    <submittedName>
        <fullName evidence="4">Enoyl-CoA hydratase/carnithine racemase</fullName>
    </submittedName>
</protein>
<dbReference type="SUPFAM" id="SSF52096">
    <property type="entry name" value="ClpP/crotonase"/>
    <property type="match status" value="1"/>
</dbReference>
<dbReference type="Proteomes" id="UP000198553">
    <property type="component" value="Unassembled WGS sequence"/>
</dbReference>
<gene>
    <name evidence="4" type="ORF">SAMN05192533_101370</name>
</gene>
<sequence length="266" mass="29472">MRVTIKKTEQDGKIILQESGGFAIVTINRPDLKNALTNRMWKDLAAIGRKIPENPKNKVVILRGSKNHFTAGSDIKQFNHLSIEEANEAFRLMEEAISTFERIPLPTIGAINGPAMGAGFELALACDIRIGTPNTLMGIPVGRLGITLNQMFAKRIADLIGKSRTMDLVYTGRLLKPKECYDLGLINYLIENEADINHFTIQIGKKIMEQSPASVLAVKRAVSFNNPTISIPWETGLGSSVDPVDFPEGVRSFVEKRKPNFQRRGL</sequence>
<dbReference type="Gene3D" id="1.10.12.10">
    <property type="entry name" value="Lyase 2-enoyl-coa Hydratase, Chain A, domain 2"/>
    <property type="match status" value="1"/>
</dbReference>
<dbReference type="PANTHER" id="PTHR11941">
    <property type="entry name" value="ENOYL-COA HYDRATASE-RELATED"/>
    <property type="match status" value="1"/>
</dbReference>